<dbReference type="EMBL" id="CAAHFG010000003">
    <property type="protein sequence ID" value="VGO15940.1"/>
    <property type="molecule type" value="Genomic_DNA"/>
</dbReference>
<dbReference type="InterPro" id="IPR039448">
    <property type="entry name" value="Beta_helix"/>
</dbReference>
<dbReference type="PANTHER" id="PTHR22990:SF15">
    <property type="entry name" value="F-BOX ONLY PROTEIN 10"/>
    <property type="match status" value="1"/>
</dbReference>
<evidence type="ECO:0000259" key="2">
    <source>
        <dbReference type="Pfam" id="PF13229"/>
    </source>
</evidence>
<dbReference type="InterPro" id="IPR051550">
    <property type="entry name" value="SCF-Subunits/Alg-Epimerases"/>
</dbReference>
<sequence length="474" mass="50849">MSLLWSALARQRFETGRKAFKCGANPPHPKGVLPLLVALSLSTTGLANDLLQKYEKAYYLETAKGKAKEAAAIYSAIADEEPTDANQEAIKKSLLRLLDIGTKRKHEATIRDCHEKLLSKTDTSVQELVDATAEGGTVFIPAGTHEGTVVLGKNLTLQGAGRGASILEATSDKPLIHVPKKQEVVIASLTLKSQLETSERTDPPGCALLVQDAKATLKDCAVMALKDANRCPLGVYVQGFSDVQLLDSVFEGYAYPIFFADGTEGLVKGCLVKNPADCGFMSHADSEVAIENSIFAGSAKHGVRSTGGTIHLKNNLIVKNRNRGIYLGNKTTHGEITNTAIVENGCGISTFASSDIEIENNVILGNGFSGIDTRYYGQITVKNNIIANNEKTGFAVFEEGSTKFKVGKNTFHGNGQPSTDYDLPSSTIMEDPKFADAKNGDFSAGNKTVKSEGHGLVNPDVISTLWKKYEEACK</sequence>
<organism evidence="3 4">
    <name type="scientific">Pontiella desulfatans</name>
    <dbReference type="NCBI Taxonomy" id="2750659"/>
    <lineage>
        <taxon>Bacteria</taxon>
        <taxon>Pseudomonadati</taxon>
        <taxon>Kiritimatiellota</taxon>
        <taxon>Kiritimatiellia</taxon>
        <taxon>Kiritimatiellales</taxon>
        <taxon>Pontiellaceae</taxon>
        <taxon>Pontiella</taxon>
    </lineage>
</organism>
<protein>
    <submittedName>
        <fullName evidence="3">Poly(Beta-D-mannuronate) C5 epimerase</fullName>
    </submittedName>
</protein>
<dbReference type="SUPFAM" id="SSF51126">
    <property type="entry name" value="Pectin lyase-like"/>
    <property type="match status" value="1"/>
</dbReference>
<proteinExistence type="predicted"/>
<dbReference type="AlphaFoldDB" id="A0A6C2U7E1"/>
<reference evidence="3 4" key="1">
    <citation type="submission" date="2019-04" db="EMBL/GenBank/DDBJ databases">
        <authorList>
            <person name="Van Vliet M D."/>
        </authorList>
    </citation>
    <scope>NUCLEOTIDE SEQUENCE [LARGE SCALE GENOMIC DNA]</scope>
    <source>
        <strain evidence="3 4">F1</strain>
    </source>
</reference>
<keyword evidence="4" id="KW-1185">Reference proteome</keyword>
<dbReference type="SMART" id="SM00710">
    <property type="entry name" value="PbH1"/>
    <property type="match status" value="5"/>
</dbReference>
<dbReference type="RefSeq" id="WP_136081503.1">
    <property type="nucleotide sequence ID" value="NZ_CAAHFG010000003.1"/>
</dbReference>
<dbReference type="InterPro" id="IPR006626">
    <property type="entry name" value="PbH1"/>
</dbReference>
<feature type="domain" description="Right handed beta helix" evidence="2">
    <location>
        <begin position="285"/>
        <end position="416"/>
    </location>
</feature>
<dbReference type="Proteomes" id="UP000366872">
    <property type="component" value="Unassembled WGS sequence"/>
</dbReference>
<dbReference type="Gene3D" id="2.160.20.10">
    <property type="entry name" value="Single-stranded right-handed beta-helix, Pectin lyase-like"/>
    <property type="match status" value="1"/>
</dbReference>
<evidence type="ECO:0000313" key="4">
    <source>
        <dbReference type="Proteomes" id="UP000366872"/>
    </source>
</evidence>
<evidence type="ECO:0000256" key="1">
    <source>
        <dbReference type="ARBA" id="ARBA00022737"/>
    </source>
</evidence>
<dbReference type="InterPro" id="IPR011050">
    <property type="entry name" value="Pectin_lyase_fold/virulence"/>
</dbReference>
<dbReference type="PANTHER" id="PTHR22990">
    <property type="entry name" value="F-BOX ONLY PROTEIN"/>
    <property type="match status" value="1"/>
</dbReference>
<dbReference type="InterPro" id="IPR012334">
    <property type="entry name" value="Pectin_lyas_fold"/>
</dbReference>
<name>A0A6C2U7E1_PONDE</name>
<evidence type="ECO:0000313" key="3">
    <source>
        <dbReference type="EMBL" id="VGO15940.1"/>
    </source>
</evidence>
<accession>A0A6C2U7E1</accession>
<keyword evidence="1" id="KW-0677">Repeat</keyword>
<dbReference type="Pfam" id="PF13229">
    <property type="entry name" value="Beta_helix"/>
    <property type="match status" value="1"/>
</dbReference>
<gene>
    <name evidence="3" type="primary">algG</name>
    <name evidence="3" type="ORF">PDESU_04529</name>
</gene>